<gene>
    <name evidence="1" type="ORF">UFOVP10_6</name>
</gene>
<reference evidence="1" key="1">
    <citation type="submission" date="2020-04" db="EMBL/GenBank/DDBJ databases">
        <authorList>
            <person name="Chiriac C."/>
            <person name="Salcher M."/>
            <person name="Ghai R."/>
            <person name="Kavagutti S V."/>
        </authorList>
    </citation>
    <scope>NUCLEOTIDE SEQUENCE</scope>
</reference>
<organism evidence="1">
    <name type="scientific">uncultured Caudovirales phage</name>
    <dbReference type="NCBI Taxonomy" id="2100421"/>
    <lineage>
        <taxon>Viruses</taxon>
        <taxon>Duplodnaviria</taxon>
        <taxon>Heunggongvirae</taxon>
        <taxon>Uroviricota</taxon>
        <taxon>Caudoviricetes</taxon>
        <taxon>Peduoviridae</taxon>
        <taxon>Maltschvirus</taxon>
        <taxon>Maltschvirus maltsch</taxon>
    </lineage>
</organism>
<proteinExistence type="predicted"/>
<sequence>MEREALKLALEALEESKTNNDSMEFHERKNKAITAIKAALAQPAQEPAGMLHIERLDKWLDASLKERKSIPIGSYASAACPESCDGCKYLGRCTDADDTLLEQPAQTAQEPEAIWYVRENHTLKRLSADVNAALIEIEQEFKAGHTYGTLCSKRNGFVEVHASGEKTRMEFFADCKSTLEKWLPDTNQPQRKWNAALDEAAARIGEIKGFGQATQDSFAVFIKGLKK</sequence>
<protein>
    <submittedName>
        <fullName evidence="1">Uncharacterized protein</fullName>
    </submittedName>
</protein>
<name>A0A6J5KIN5_9CAUD</name>
<dbReference type="EMBL" id="LR796142">
    <property type="protein sequence ID" value="CAB4121026.1"/>
    <property type="molecule type" value="Genomic_DNA"/>
</dbReference>
<accession>A0A6J5KIN5</accession>
<evidence type="ECO:0000313" key="1">
    <source>
        <dbReference type="EMBL" id="CAB4121026.1"/>
    </source>
</evidence>